<comment type="caution">
    <text evidence="4">The sequence shown here is derived from an EMBL/GenBank/DDBJ whole genome shotgun (WGS) entry which is preliminary data.</text>
</comment>
<keyword evidence="1 2" id="KW-0238">DNA-binding</keyword>
<dbReference type="AlphaFoldDB" id="A0A923I827"/>
<accession>A0A923I827</accession>
<feature type="domain" description="HTH tetR-type" evidence="3">
    <location>
        <begin position="8"/>
        <end position="68"/>
    </location>
</feature>
<evidence type="ECO:0000259" key="3">
    <source>
        <dbReference type="PROSITE" id="PS50977"/>
    </source>
</evidence>
<dbReference type="GO" id="GO:0006355">
    <property type="term" value="P:regulation of DNA-templated transcription"/>
    <property type="evidence" value="ECO:0007669"/>
    <property type="project" value="UniProtKB-ARBA"/>
</dbReference>
<dbReference type="EMBL" id="JACONZ010000001">
    <property type="protein sequence ID" value="MBC5580677.1"/>
    <property type="molecule type" value="Genomic_DNA"/>
</dbReference>
<dbReference type="PANTHER" id="PTHR30328">
    <property type="entry name" value="TRANSCRIPTIONAL REPRESSOR"/>
    <property type="match status" value="1"/>
</dbReference>
<gene>
    <name evidence="4" type="ORF">H8S23_04075</name>
</gene>
<dbReference type="RefSeq" id="WP_186887015.1">
    <property type="nucleotide sequence ID" value="NZ_JACONZ010000001.1"/>
</dbReference>
<reference evidence="4" key="1">
    <citation type="submission" date="2020-08" db="EMBL/GenBank/DDBJ databases">
        <title>Genome public.</title>
        <authorList>
            <person name="Liu C."/>
            <person name="Sun Q."/>
        </authorList>
    </citation>
    <scope>NUCLEOTIDE SEQUENCE</scope>
    <source>
        <strain evidence="4">BX8</strain>
    </source>
</reference>
<evidence type="ECO:0000313" key="4">
    <source>
        <dbReference type="EMBL" id="MBC5580677.1"/>
    </source>
</evidence>
<dbReference type="InterPro" id="IPR001647">
    <property type="entry name" value="HTH_TetR"/>
</dbReference>
<dbReference type="Proteomes" id="UP000659630">
    <property type="component" value="Unassembled WGS sequence"/>
</dbReference>
<evidence type="ECO:0000256" key="1">
    <source>
        <dbReference type="ARBA" id="ARBA00023125"/>
    </source>
</evidence>
<dbReference type="PRINTS" id="PR00455">
    <property type="entry name" value="HTHTETR"/>
</dbReference>
<sequence>MKREEKNQQSRRRILDSALTEFACRGYALGSINTICVKGDISKGILYHYFEDRDALYLACVGECFDALTDWLAAAEIPAGAAQAGLENYFRRRLLFFQENPKYERIFLEVMLTPPAHLAGRLAEIRAGFDAFNLQVLEALLEGVSLRPDVTRKEVADTLRQYQDFINAKYRGQDADAAAREQGCLRALSILLYGVIAREEPLR</sequence>
<organism evidence="4 5">
    <name type="scientific">Anaerofilum hominis</name>
    <dbReference type="NCBI Taxonomy" id="2763016"/>
    <lineage>
        <taxon>Bacteria</taxon>
        <taxon>Bacillati</taxon>
        <taxon>Bacillota</taxon>
        <taxon>Clostridia</taxon>
        <taxon>Eubacteriales</taxon>
        <taxon>Oscillospiraceae</taxon>
        <taxon>Anaerofilum</taxon>
    </lineage>
</organism>
<evidence type="ECO:0000256" key="2">
    <source>
        <dbReference type="PROSITE-ProRule" id="PRU00335"/>
    </source>
</evidence>
<dbReference type="SUPFAM" id="SSF48498">
    <property type="entry name" value="Tetracyclin repressor-like, C-terminal domain"/>
    <property type="match status" value="1"/>
</dbReference>
<dbReference type="Gene3D" id="1.10.357.10">
    <property type="entry name" value="Tetracycline Repressor, domain 2"/>
    <property type="match status" value="1"/>
</dbReference>
<dbReference type="InterPro" id="IPR009057">
    <property type="entry name" value="Homeodomain-like_sf"/>
</dbReference>
<keyword evidence="5" id="KW-1185">Reference proteome</keyword>
<dbReference type="InterPro" id="IPR036271">
    <property type="entry name" value="Tet_transcr_reg_TetR-rel_C_sf"/>
</dbReference>
<name>A0A923I827_9FIRM</name>
<dbReference type="InterPro" id="IPR050109">
    <property type="entry name" value="HTH-type_TetR-like_transc_reg"/>
</dbReference>
<dbReference type="SUPFAM" id="SSF46689">
    <property type="entry name" value="Homeodomain-like"/>
    <property type="match status" value="1"/>
</dbReference>
<dbReference type="PROSITE" id="PS50977">
    <property type="entry name" value="HTH_TETR_2"/>
    <property type="match status" value="1"/>
</dbReference>
<dbReference type="PANTHER" id="PTHR30328:SF54">
    <property type="entry name" value="HTH-TYPE TRANSCRIPTIONAL REPRESSOR SCO4008"/>
    <property type="match status" value="1"/>
</dbReference>
<feature type="DNA-binding region" description="H-T-H motif" evidence="2">
    <location>
        <begin position="31"/>
        <end position="50"/>
    </location>
</feature>
<dbReference type="Pfam" id="PF00440">
    <property type="entry name" value="TetR_N"/>
    <property type="match status" value="1"/>
</dbReference>
<protein>
    <submittedName>
        <fullName evidence="4">TetR/AcrR family transcriptional regulator</fullName>
    </submittedName>
</protein>
<proteinExistence type="predicted"/>
<evidence type="ECO:0000313" key="5">
    <source>
        <dbReference type="Proteomes" id="UP000659630"/>
    </source>
</evidence>
<dbReference type="GO" id="GO:0003677">
    <property type="term" value="F:DNA binding"/>
    <property type="evidence" value="ECO:0007669"/>
    <property type="project" value="UniProtKB-UniRule"/>
</dbReference>